<dbReference type="PANTHER" id="PTHR32063">
    <property type="match status" value="1"/>
</dbReference>
<dbReference type="GO" id="GO:0005886">
    <property type="term" value="C:plasma membrane"/>
    <property type="evidence" value="ECO:0007669"/>
    <property type="project" value="UniProtKB-SubCell"/>
</dbReference>
<evidence type="ECO:0000313" key="10">
    <source>
        <dbReference type="EMBL" id="ACK52295.1"/>
    </source>
</evidence>
<dbReference type="STRING" id="395965.Msil_3394"/>
<dbReference type="SUPFAM" id="SSF82693">
    <property type="entry name" value="Multidrug efflux transporter AcrB pore domain, PN1, PN2, PC1 and PC2 subdomains"/>
    <property type="match status" value="4"/>
</dbReference>
<dbReference type="Gene3D" id="3.30.70.1320">
    <property type="entry name" value="Multidrug efflux transporter AcrB pore domain like"/>
    <property type="match status" value="1"/>
</dbReference>
<keyword evidence="5 9" id="KW-0812">Transmembrane</keyword>
<dbReference type="Gene3D" id="1.20.1640.10">
    <property type="entry name" value="Multidrug efflux transporter AcrB transmembrane domain"/>
    <property type="match status" value="2"/>
</dbReference>
<dbReference type="PRINTS" id="PR00702">
    <property type="entry name" value="ACRIFLAVINRP"/>
</dbReference>
<keyword evidence="3" id="KW-1003">Cell membrane</keyword>
<dbReference type="RefSeq" id="WP_012592364.1">
    <property type="nucleotide sequence ID" value="NC_011666.1"/>
</dbReference>
<dbReference type="InterPro" id="IPR001036">
    <property type="entry name" value="Acrflvin-R"/>
</dbReference>
<dbReference type="GO" id="GO:0042910">
    <property type="term" value="F:xenobiotic transmembrane transporter activity"/>
    <property type="evidence" value="ECO:0007669"/>
    <property type="project" value="TreeGrafter"/>
</dbReference>
<dbReference type="SUPFAM" id="SSF82866">
    <property type="entry name" value="Multidrug efflux transporter AcrB transmembrane domain"/>
    <property type="match status" value="2"/>
</dbReference>
<evidence type="ECO:0000256" key="4">
    <source>
        <dbReference type="ARBA" id="ARBA00022519"/>
    </source>
</evidence>
<dbReference type="AlphaFoldDB" id="B8ES80"/>
<feature type="compositionally biased region" description="Basic and acidic residues" evidence="8">
    <location>
        <begin position="1033"/>
        <end position="1044"/>
    </location>
</feature>
<dbReference type="EMBL" id="CP001280">
    <property type="protein sequence ID" value="ACK52295.1"/>
    <property type="molecule type" value="Genomic_DNA"/>
</dbReference>
<dbReference type="HOGENOM" id="CLU_002755_1_2_5"/>
<sequence length="1044" mass="112372">MNISAPFIQRPIATILVMVALLVAGLIGYILLPVSALPSVDFPTISVSAQLPGADPKTMASAVAQPLERQFAQIPGVNQITSASVLGTTNITLQFDLSRNIDGAAGDVQQAINAAQGFLPKNLPNPPTYRKVNPADQPILILGLTSDSMPLTQVDQFADLDIAQRISTLDGVGQVSIFGQQKYAPTVLINPLSLAARGIGLDEIASAVMATTANLPVGSLQGPTQAYQIATNGQLFLPAQIAKAIVTYRNGAPVRIGDVAQVVAGVDSPLQAAWVGEHRGEMIGIWRQPGANTLELVDRLKSMLPTLQAGVPPAIKLSIVSDRSISIRDSFSDVKITLMGTIALVIVVIFVFLREFWATIIPALTVPLSLVGTFAVMFGLGYSLDNLSLMALTLAVGLVVDDAIVMLENIFRHMEMGKDRVTAALDGSKEIGFTIVSITISLIAVFIPLLFMAGIVGRLFREFGVTVTVAIVLSAFIALTLSPMIAALVLKNPHSVKHGRLYQMSERGFEKLVSGYEHILKLSLRYRAPVMILNVALIAISIYLFMSMPKGFFPQEDTGMLTGFMQADQDISFDGMKGRQEAALRVLMQDSDITAVGSLIGGNASSGFNTGRAFIQLKPVGERHATADQIIQRLRLKLAEIPGILTYLQSVQNIQLGGRISRTQYQYTLQDTDINELDVWAPKLLEKLKGSPLLQDVASDQQTGSPMLMIDVDRDAASRLGVNISTVQQTLSDAYGQAYVTQIYAPLNTYHVVMEVEPEFQRDVTALSQLYVRGSGGAMVQVSQFARLKPIPGTIAVNHQGQFPAVTLSFNLAPGTALGEAVEAIRQIESSMGKPTTLQTSFQGTAQEFQRSLATQPLLLAAALFAVYIVLGILYESFIHPFTILLSLPSASVGALISLKLFGLDLSMMAIIGLIMLIGIVKKNAIMMIDFALQRERIDGLSPEQSVFEACVLRFRPIMMTTMAALFGTLPIAFGIGAGADLRQPLGVSVVGGLIVSQALTLFTTPVTYLYMDQFSRWLGKGRRNKTPPDAPRLTERHGADQAA</sequence>
<dbReference type="InterPro" id="IPR027463">
    <property type="entry name" value="AcrB_DN_DC_subdom"/>
</dbReference>
<comment type="subcellular location">
    <subcellularLocation>
        <location evidence="1">Cell inner membrane</location>
        <topology evidence="1">Multi-pass membrane protein</topology>
    </subcellularLocation>
</comment>
<dbReference type="Proteomes" id="UP000002257">
    <property type="component" value="Chromosome"/>
</dbReference>
<dbReference type="Gene3D" id="3.30.70.1430">
    <property type="entry name" value="Multidrug efflux transporter AcrB pore domain"/>
    <property type="match status" value="2"/>
</dbReference>
<dbReference type="SUPFAM" id="SSF82714">
    <property type="entry name" value="Multidrug efflux transporter AcrB TolC docking domain, DN and DC subdomains"/>
    <property type="match status" value="2"/>
</dbReference>
<evidence type="ECO:0000256" key="2">
    <source>
        <dbReference type="ARBA" id="ARBA00022448"/>
    </source>
</evidence>
<feature type="transmembrane region" description="Helical" evidence="9">
    <location>
        <begin position="388"/>
        <end position="411"/>
    </location>
</feature>
<feature type="transmembrane region" description="Helical" evidence="9">
    <location>
        <begin position="431"/>
        <end position="457"/>
    </location>
</feature>
<feature type="transmembrane region" description="Helical" evidence="9">
    <location>
        <begin position="963"/>
        <end position="980"/>
    </location>
</feature>
<dbReference type="Gene3D" id="3.30.2090.10">
    <property type="entry name" value="Multidrug efflux transporter AcrB TolC docking domain, DN and DC subdomains"/>
    <property type="match status" value="2"/>
</dbReference>
<feature type="transmembrane region" description="Helical" evidence="9">
    <location>
        <begin position="12"/>
        <end position="32"/>
    </location>
</feature>
<evidence type="ECO:0000256" key="9">
    <source>
        <dbReference type="SAM" id="Phobius"/>
    </source>
</evidence>
<keyword evidence="4" id="KW-0997">Cell inner membrane</keyword>
<dbReference type="Pfam" id="PF00873">
    <property type="entry name" value="ACR_tran"/>
    <property type="match status" value="1"/>
</dbReference>
<feature type="transmembrane region" description="Helical" evidence="9">
    <location>
        <begin position="858"/>
        <end position="875"/>
    </location>
</feature>
<feature type="transmembrane region" description="Helical" evidence="9">
    <location>
        <begin position="336"/>
        <end position="353"/>
    </location>
</feature>
<keyword evidence="2" id="KW-0813">Transport</keyword>
<gene>
    <name evidence="10" type="ordered locus">Msil_3394</name>
</gene>
<keyword evidence="6 9" id="KW-1133">Transmembrane helix</keyword>
<reference evidence="10 11" key="1">
    <citation type="journal article" date="2010" name="J. Bacteriol.">
        <title>Complete genome sequence of the aerobic facultative methanotroph Methylocella silvestris BL2.</title>
        <authorList>
            <person name="Chen Y."/>
            <person name="Crombie A."/>
            <person name="Rahman M.T."/>
            <person name="Dedysh S.N."/>
            <person name="Liesack W."/>
            <person name="Stott M.B."/>
            <person name="Alam M."/>
            <person name="Theisen A.R."/>
            <person name="Murrell J.C."/>
            <person name="Dunfield P.F."/>
        </authorList>
    </citation>
    <scope>NUCLEOTIDE SEQUENCE [LARGE SCALE GENOMIC DNA]</scope>
    <source>
        <strain evidence="11">DSM 15510 / CIP 108128 / LMG 27833 / NCIMB 13906 / BL2</strain>
    </source>
</reference>
<dbReference type="eggNOG" id="COG0841">
    <property type="taxonomic scope" value="Bacteria"/>
</dbReference>
<dbReference type="FunFam" id="1.20.1640.10:FF:000001">
    <property type="entry name" value="Efflux pump membrane transporter"/>
    <property type="match status" value="1"/>
</dbReference>
<feature type="transmembrane region" description="Helical" evidence="9">
    <location>
        <begin position="463"/>
        <end position="490"/>
    </location>
</feature>
<dbReference type="PANTHER" id="PTHR32063:SF21">
    <property type="entry name" value="MULTIDRUG RESISTANCE PROTEIN MDTB"/>
    <property type="match status" value="1"/>
</dbReference>
<evidence type="ECO:0000256" key="7">
    <source>
        <dbReference type="ARBA" id="ARBA00023136"/>
    </source>
</evidence>
<evidence type="ECO:0000256" key="1">
    <source>
        <dbReference type="ARBA" id="ARBA00004429"/>
    </source>
</evidence>
<feature type="transmembrane region" description="Helical" evidence="9">
    <location>
        <begin position="986"/>
        <end position="1011"/>
    </location>
</feature>
<feature type="region of interest" description="Disordered" evidence="8">
    <location>
        <begin position="1022"/>
        <end position="1044"/>
    </location>
</feature>
<evidence type="ECO:0000256" key="5">
    <source>
        <dbReference type="ARBA" id="ARBA00022692"/>
    </source>
</evidence>
<feature type="transmembrane region" description="Helical" evidence="9">
    <location>
        <begin position="528"/>
        <end position="546"/>
    </location>
</feature>
<proteinExistence type="predicted"/>
<dbReference type="Gene3D" id="3.30.70.1440">
    <property type="entry name" value="Multidrug efflux transporter AcrB pore domain"/>
    <property type="match status" value="1"/>
</dbReference>
<evidence type="ECO:0000256" key="3">
    <source>
        <dbReference type="ARBA" id="ARBA00022475"/>
    </source>
</evidence>
<name>B8ES80_METSB</name>
<keyword evidence="11" id="KW-1185">Reference proteome</keyword>
<dbReference type="OrthoDB" id="9807350at2"/>
<keyword evidence="7 9" id="KW-0472">Membrane</keyword>
<feature type="transmembrane region" description="Helical" evidence="9">
    <location>
        <begin position="360"/>
        <end position="382"/>
    </location>
</feature>
<dbReference type="FunFam" id="3.30.70.1430:FF:000001">
    <property type="entry name" value="Efflux pump membrane transporter"/>
    <property type="match status" value="1"/>
</dbReference>
<evidence type="ECO:0000256" key="6">
    <source>
        <dbReference type="ARBA" id="ARBA00022989"/>
    </source>
</evidence>
<evidence type="ECO:0000313" key="11">
    <source>
        <dbReference type="Proteomes" id="UP000002257"/>
    </source>
</evidence>
<dbReference type="KEGG" id="msl:Msil_3394"/>
<accession>B8ES80</accession>
<organism evidence="10 11">
    <name type="scientific">Methylocella silvestris (strain DSM 15510 / CIP 108128 / LMG 27833 / NCIMB 13906 / BL2)</name>
    <dbReference type="NCBI Taxonomy" id="395965"/>
    <lineage>
        <taxon>Bacteria</taxon>
        <taxon>Pseudomonadati</taxon>
        <taxon>Pseudomonadota</taxon>
        <taxon>Alphaproteobacteria</taxon>
        <taxon>Hyphomicrobiales</taxon>
        <taxon>Beijerinckiaceae</taxon>
        <taxon>Methylocella</taxon>
    </lineage>
</organism>
<feature type="transmembrane region" description="Helical" evidence="9">
    <location>
        <begin position="908"/>
        <end position="933"/>
    </location>
</feature>
<protein>
    <submittedName>
        <fullName evidence="10">Acriflavin resistance protein</fullName>
    </submittedName>
</protein>
<evidence type="ECO:0000256" key="8">
    <source>
        <dbReference type="SAM" id="MobiDB-lite"/>
    </source>
</evidence>